<dbReference type="InterPro" id="IPR046462">
    <property type="entry name" value="TerL_nuclease"/>
</dbReference>
<dbReference type="InterPro" id="IPR046461">
    <property type="entry name" value="TerL_ATPase"/>
</dbReference>
<comment type="caution">
    <text evidence="3">The sequence shown here is derived from an EMBL/GenBank/DDBJ whole genome shotgun (WGS) entry which is preliminary data.</text>
</comment>
<reference evidence="3 4" key="1">
    <citation type="submission" date="2021-01" db="EMBL/GenBank/DDBJ databases">
        <title>Draft Genome Sequence and Polyhydroxyalkanoate Biosynthetic Potential of Jeongeupia naejangsanensis Type Strain DSM 24253.</title>
        <authorList>
            <person name="Turrini P."/>
            <person name="Artuso I."/>
            <person name="Lugli G.A."/>
            <person name="Frangipani E."/>
            <person name="Ventura M."/>
            <person name="Visca P."/>
        </authorList>
    </citation>
    <scope>NUCLEOTIDE SEQUENCE [LARGE SCALE GENOMIC DNA]</scope>
    <source>
        <strain evidence="3 4">DSM 24253</strain>
    </source>
</reference>
<evidence type="ECO:0000259" key="2">
    <source>
        <dbReference type="Pfam" id="PF20441"/>
    </source>
</evidence>
<name>A0ABS2BIB8_9NEIS</name>
<organism evidence="3 4">
    <name type="scientific">Jeongeupia naejangsanensis</name>
    <dbReference type="NCBI Taxonomy" id="613195"/>
    <lineage>
        <taxon>Bacteria</taxon>
        <taxon>Pseudomonadati</taxon>
        <taxon>Pseudomonadota</taxon>
        <taxon>Betaproteobacteria</taxon>
        <taxon>Neisseriales</taxon>
        <taxon>Chitinibacteraceae</taxon>
        <taxon>Jeongeupia</taxon>
    </lineage>
</organism>
<sequence length="540" mass="61111">MLEGRIVAGRYTRLAIERHFRDLRDGGERGLVFRIDHARHVIDFFKHCRQSSGEWGGQPIVLQPWQQFWLAVTFGWRRIDGSRRFRTWYEEVARKNGKSTKLSAIGLYLFAMDKEKGAQVFTAATKLDQAKITHKEAEMMVQQSPGLRQLISVHNNRMFIAGTANLFVPLGADAKTQDGLNVHGAIIDELHAHPSRALWDVIETATGARRSPLLYAITTAGENIEGSICLEQRGYLIRVLEGTETDDSFGGVIYTLDADDDWRDEANWIKANPNMGVSIKVEQLRDMAKKAAAVPTALFNFLTKRLNIWTQLLDAWLSLDDWDACGEAFDEADLHGRYCYGGLDVSKTTDLTAWVLVFPPQAGDPNWTLLPRFFVPEDQLERREQKDRVDYRTWAQQDHLQTTPGRIVDQEQIRLQVLADQAVFDIREIGYDDWNSLKLAGELAEAGLQMVEIPQNFQALSAPSKFLEEIMLNRLLRHGGHPVLRWNAGNVVLLQDTNGNLRPNKRKSREKIDGIVATVMALNRAMFPAEPDATPGVIVL</sequence>
<dbReference type="Proteomes" id="UP000809431">
    <property type="component" value="Unassembled WGS sequence"/>
</dbReference>
<dbReference type="InterPro" id="IPR005021">
    <property type="entry name" value="Terminase_largesu-like"/>
</dbReference>
<accession>A0ABS2BIB8</accession>
<dbReference type="Pfam" id="PF20441">
    <property type="entry name" value="TerL_nuclease"/>
    <property type="match status" value="1"/>
</dbReference>
<evidence type="ECO:0000313" key="4">
    <source>
        <dbReference type="Proteomes" id="UP000809431"/>
    </source>
</evidence>
<protein>
    <submittedName>
        <fullName evidence="3">Terminase large subunit</fullName>
    </submittedName>
</protein>
<evidence type="ECO:0000259" key="1">
    <source>
        <dbReference type="Pfam" id="PF03354"/>
    </source>
</evidence>
<evidence type="ECO:0000313" key="3">
    <source>
        <dbReference type="EMBL" id="MBM3114559.1"/>
    </source>
</evidence>
<gene>
    <name evidence="3" type="ORF">JMJ54_01845</name>
</gene>
<dbReference type="InterPro" id="IPR027417">
    <property type="entry name" value="P-loop_NTPase"/>
</dbReference>
<dbReference type="Gene3D" id="3.40.50.300">
    <property type="entry name" value="P-loop containing nucleotide triphosphate hydrolases"/>
    <property type="match status" value="1"/>
</dbReference>
<feature type="domain" description="Terminase large subunit-like endonuclease" evidence="2">
    <location>
        <begin position="245"/>
        <end position="526"/>
    </location>
</feature>
<dbReference type="Pfam" id="PF03354">
    <property type="entry name" value="TerL_ATPase"/>
    <property type="match status" value="1"/>
</dbReference>
<dbReference type="PANTHER" id="PTHR41287:SF1">
    <property type="entry name" value="PROTEIN YMFN"/>
    <property type="match status" value="1"/>
</dbReference>
<dbReference type="EMBL" id="JAESND010000001">
    <property type="protein sequence ID" value="MBM3114559.1"/>
    <property type="molecule type" value="Genomic_DNA"/>
</dbReference>
<dbReference type="PANTHER" id="PTHR41287">
    <property type="match status" value="1"/>
</dbReference>
<keyword evidence="4" id="KW-1185">Reference proteome</keyword>
<dbReference type="RefSeq" id="WP_203536243.1">
    <property type="nucleotide sequence ID" value="NZ_JAESND010000001.1"/>
</dbReference>
<feature type="domain" description="Terminase large subunit-like ATPase" evidence="1">
    <location>
        <begin position="64"/>
        <end position="236"/>
    </location>
</feature>
<proteinExistence type="predicted"/>